<dbReference type="FunFam" id="2.30.180.10:FF:000019">
    <property type="entry name" value="Cell surface lipoprotein"/>
    <property type="match status" value="1"/>
</dbReference>
<dbReference type="STRING" id="400055.SAMN04490243_2588"/>
<dbReference type="SMART" id="SM00554">
    <property type="entry name" value="FAS1"/>
    <property type="match status" value="1"/>
</dbReference>
<dbReference type="SUPFAM" id="SSF82153">
    <property type="entry name" value="FAS1 domain"/>
    <property type="match status" value="1"/>
</dbReference>
<sequence>MKFFKATLLLAAIGSMNVAMAQPKANHSKMESHSEVSSEQTIVGVAASNDAFSTLVAAVKAANLVETLNSDGPFTVFAPTNDAFNKLPEGTIPALLKDTPTLTKILTYHVVAGEFKAADVIEAIKTNGNAFKVETVAGEWLTLSLKDGSVVLTDVAGNTSTVTATDVDASNGVIHVIDTVVMPN</sequence>
<dbReference type="GO" id="GO:0005615">
    <property type="term" value="C:extracellular space"/>
    <property type="evidence" value="ECO:0007669"/>
    <property type="project" value="TreeGrafter"/>
</dbReference>
<evidence type="ECO:0000259" key="2">
    <source>
        <dbReference type="PROSITE" id="PS50213"/>
    </source>
</evidence>
<dbReference type="Proteomes" id="UP000199534">
    <property type="component" value="Unassembled WGS sequence"/>
</dbReference>
<dbReference type="Pfam" id="PF02469">
    <property type="entry name" value="Fasciclin"/>
    <property type="match status" value="1"/>
</dbReference>
<dbReference type="InterPro" id="IPR050904">
    <property type="entry name" value="Adhesion/Biosynth-related"/>
</dbReference>
<dbReference type="InterPro" id="IPR000782">
    <property type="entry name" value="FAS1_domain"/>
</dbReference>
<accession>A0A1I6HD53</accession>
<dbReference type="PANTHER" id="PTHR10900:SF77">
    <property type="entry name" value="FI19380P1"/>
    <property type="match status" value="1"/>
</dbReference>
<reference evidence="3 4" key="1">
    <citation type="submission" date="2016-10" db="EMBL/GenBank/DDBJ databases">
        <authorList>
            <person name="de Groot N.N."/>
        </authorList>
    </citation>
    <scope>NUCLEOTIDE SEQUENCE [LARGE SCALE GENOMIC DNA]</scope>
    <source>
        <strain evidence="3 4">DSM 21019</strain>
    </source>
</reference>
<proteinExistence type="predicted"/>
<protein>
    <submittedName>
        <fullName evidence="3">Uncaracterized surface protein containing fasciclin (FAS1) repeats</fullName>
    </submittedName>
</protein>
<gene>
    <name evidence="3" type="ORF">SAMN04490243_2588</name>
</gene>
<feature type="domain" description="FAS1" evidence="2">
    <location>
        <begin position="39"/>
        <end position="181"/>
    </location>
</feature>
<evidence type="ECO:0000256" key="1">
    <source>
        <dbReference type="SAM" id="SignalP"/>
    </source>
</evidence>
<dbReference type="AlphaFoldDB" id="A0A1I6HD53"/>
<dbReference type="EMBL" id="FOYQ01000002">
    <property type="protein sequence ID" value="SFR52413.1"/>
    <property type="molecule type" value="Genomic_DNA"/>
</dbReference>
<dbReference type="PROSITE" id="PS50213">
    <property type="entry name" value="FAS1"/>
    <property type="match status" value="1"/>
</dbReference>
<keyword evidence="4" id="KW-1185">Reference proteome</keyword>
<evidence type="ECO:0000313" key="3">
    <source>
        <dbReference type="EMBL" id="SFR52413.1"/>
    </source>
</evidence>
<feature type="signal peptide" evidence="1">
    <location>
        <begin position="1"/>
        <end position="21"/>
    </location>
</feature>
<dbReference type="PANTHER" id="PTHR10900">
    <property type="entry name" value="PERIOSTIN-RELATED"/>
    <property type="match status" value="1"/>
</dbReference>
<organism evidence="3 4">
    <name type="scientific">Robiginitalea myxolifaciens</name>
    <dbReference type="NCBI Taxonomy" id="400055"/>
    <lineage>
        <taxon>Bacteria</taxon>
        <taxon>Pseudomonadati</taxon>
        <taxon>Bacteroidota</taxon>
        <taxon>Flavobacteriia</taxon>
        <taxon>Flavobacteriales</taxon>
        <taxon>Flavobacteriaceae</taxon>
        <taxon>Robiginitalea</taxon>
    </lineage>
</organism>
<keyword evidence="1" id="KW-0732">Signal</keyword>
<dbReference type="InterPro" id="IPR036378">
    <property type="entry name" value="FAS1_dom_sf"/>
</dbReference>
<dbReference type="RefSeq" id="WP_092983535.1">
    <property type="nucleotide sequence ID" value="NZ_FOYQ01000002.1"/>
</dbReference>
<dbReference type="Gene3D" id="2.30.180.10">
    <property type="entry name" value="FAS1 domain"/>
    <property type="match status" value="1"/>
</dbReference>
<feature type="chain" id="PRO_5011624948" evidence="1">
    <location>
        <begin position="22"/>
        <end position="184"/>
    </location>
</feature>
<evidence type="ECO:0000313" key="4">
    <source>
        <dbReference type="Proteomes" id="UP000199534"/>
    </source>
</evidence>
<name>A0A1I6HD53_9FLAO</name>
<dbReference type="OrthoDB" id="9800666at2"/>